<evidence type="ECO:0000313" key="5">
    <source>
        <dbReference type="Proteomes" id="UP000622245"/>
    </source>
</evidence>
<accession>A0ABS1YF77</accession>
<dbReference type="EMBL" id="JAEVHL010000040">
    <property type="protein sequence ID" value="MBM0276002.1"/>
    <property type="molecule type" value="Genomic_DNA"/>
</dbReference>
<dbReference type="InterPro" id="IPR013968">
    <property type="entry name" value="PKS_KR"/>
</dbReference>
<dbReference type="Gene3D" id="3.10.129.110">
    <property type="entry name" value="Polyketide synthase dehydratase"/>
    <property type="match status" value="1"/>
</dbReference>
<keyword evidence="1" id="KW-0596">Phosphopantetheine</keyword>
<gene>
    <name evidence="4" type="ORF">JM949_11415</name>
</gene>
<evidence type="ECO:0000256" key="1">
    <source>
        <dbReference type="ARBA" id="ARBA00022450"/>
    </source>
</evidence>
<comment type="caution">
    <text evidence="4">The sequence shown here is derived from an EMBL/GenBank/DDBJ whole genome shotgun (WGS) entry which is preliminary data.</text>
</comment>
<evidence type="ECO:0000259" key="3">
    <source>
        <dbReference type="SMART" id="SM00822"/>
    </source>
</evidence>
<keyword evidence="5" id="KW-1185">Reference proteome</keyword>
<dbReference type="Pfam" id="PF08659">
    <property type="entry name" value="KR"/>
    <property type="match status" value="1"/>
</dbReference>
<dbReference type="SMART" id="SM00822">
    <property type="entry name" value="PKS_KR"/>
    <property type="match status" value="1"/>
</dbReference>
<reference evidence="4 5" key="1">
    <citation type="submission" date="2021-01" db="EMBL/GenBank/DDBJ databases">
        <title>Draft genome sequence of Micromonospora sp. strain STR1s_6.</title>
        <authorList>
            <person name="Karlyshev A."/>
            <person name="Jawad R."/>
        </authorList>
    </citation>
    <scope>NUCLEOTIDE SEQUENCE [LARGE SCALE GENOMIC DNA]</scope>
    <source>
        <strain evidence="4 5">STR1S-6</strain>
    </source>
</reference>
<dbReference type="InterPro" id="IPR050091">
    <property type="entry name" value="PKS_NRPS_Biosynth_Enz"/>
</dbReference>
<dbReference type="InterPro" id="IPR036291">
    <property type="entry name" value="NAD(P)-bd_dom_sf"/>
</dbReference>
<keyword evidence="2" id="KW-0597">Phosphoprotein</keyword>
<proteinExistence type="predicted"/>
<dbReference type="Gene3D" id="3.40.50.720">
    <property type="entry name" value="NAD(P)-binding Rossmann-like Domain"/>
    <property type="match status" value="1"/>
</dbReference>
<dbReference type="InterPro" id="IPR042104">
    <property type="entry name" value="PKS_dehydratase_sf"/>
</dbReference>
<name>A0ABS1YF77_9ACTN</name>
<dbReference type="SUPFAM" id="SSF51735">
    <property type="entry name" value="NAD(P)-binding Rossmann-fold domains"/>
    <property type="match status" value="1"/>
</dbReference>
<dbReference type="InterPro" id="IPR057326">
    <property type="entry name" value="KR_dom"/>
</dbReference>
<dbReference type="RefSeq" id="WP_203148360.1">
    <property type="nucleotide sequence ID" value="NZ_JAEVHL010000040.1"/>
</dbReference>
<dbReference type="PANTHER" id="PTHR43775:SF37">
    <property type="entry name" value="SI:DKEY-61P9.11"/>
    <property type="match status" value="1"/>
</dbReference>
<feature type="domain" description="Ketoreductase" evidence="3">
    <location>
        <begin position="215"/>
        <end position="437"/>
    </location>
</feature>
<protein>
    <submittedName>
        <fullName evidence="4">SDR family oxidoreductase</fullName>
    </submittedName>
</protein>
<dbReference type="PANTHER" id="PTHR43775">
    <property type="entry name" value="FATTY ACID SYNTHASE"/>
    <property type="match status" value="1"/>
</dbReference>
<dbReference type="Proteomes" id="UP000622245">
    <property type="component" value="Unassembled WGS sequence"/>
</dbReference>
<organism evidence="4 5">
    <name type="scientific">Micromonospora tarensis</name>
    <dbReference type="NCBI Taxonomy" id="2806100"/>
    <lineage>
        <taxon>Bacteria</taxon>
        <taxon>Bacillati</taxon>
        <taxon>Actinomycetota</taxon>
        <taxon>Actinomycetes</taxon>
        <taxon>Micromonosporales</taxon>
        <taxon>Micromonosporaceae</taxon>
        <taxon>Micromonospora</taxon>
    </lineage>
</organism>
<evidence type="ECO:0000256" key="2">
    <source>
        <dbReference type="ARBA" id="ARBA00022553"/>
    </source>
</evidence>
<sequence length="769" mass="82158">MSEPILRQVLTLAPLPSAPPPPANALDGRLVLVLGGTPALRASIDAAVGRLGGRACGWQAEQGRPDVPGPVDAIVDAGVLGSTDVTAGSWREPMARTVAALRYVYDDWSREASADRLHYLAVTGMGGTMGLAAADGAQPLSGLWAGLAKTLPREFPACDVRVCDLGPTADPGAALLAEMLGTRLLEVGVGDGQRQTILPRKAAVDGAPIRLADTDVVLLTGGGRGIGFEIALDLAQRFGCRVMVSGRTALPDAHLPWLTCSDAEFDEENRLAFQRRQPGESLQQVRRGVRGRRQAREIWRNLRRAREAGADVTYHVCDVSDPNEVADLVAKAGDALTYVIHNAGIDAPARLPAKSTDQFLAVIDVKVDGFLHLLSAIGDRPLKMLCAVGSLTGRYGGMVGQLDYASANEGLARLAMWAGQRLPYPVKSLSWPTWDGLGLITNLDAAARYMTPIPVSEGVDAWRAELTRHGHGEIGFMGEIGEVSPQHLRGIVVPSDWSGRSRLLTMRFLLGELVRYAPPGELRTEHQLDTGWASCLNDTMVDDTPVLPVSLAVEYLVAAAAWLTPPGAEQLDVHCLADVRVDPGRLRALDGHLTLRREARGGWHGDAWQVQVGLSTVGDEDEAFAAEATVLFGVGRPTPPAPPQPADEGVEAGPPVRAAVGYRWSPYLTDVGPWDRTPAGWTADVAAAPTDWFTVLEPPQARLPLAHLEALVAVSPEDGDRQWRVDRLWLAEGGVPDRVTRSVDGRVVGVSDPDGRTLVLLEGAAWHAS</sequence>
<evidence type="ECO:0000313" key="4">
    <source>
        <dbReference type="EMBL" id="MBM0276002.1"/>
    </source>
</evidence>